<name>A0A8B7QZ00_HIPAR</name>
<proteinExistence type="predicted"/>
<evidence type="ECO:0000256" key="1">
    <source>
        <dbReference type="SAM" id="Coils"/>
    </source>
</evidence>
<dbReference type="GeneID" id="109380180"/>
<gene>
    <name evidence="4" type="primary">LOC109380180</name>
</gene>
<reference evidence="4" key="1">
    <citation type="submission" date="2025-08" db="UniProtKB">
        <authorList>
            <consortium name="RefSeq"/>
        </authorList>
    </citation>
    <scope>IDENTIFICATION</scope>
    <source>
        <tissue evidence="4">Muscle</tissue>
    </source>
</reference>
<keyword evidence="3" id="KW-1185">Reference proteome</keyword>
<evidence type="ECO:0000313" key="4">
    <source>
        <dbReference type="RefSeq" id="XP_019493033.1"/>
    </source>
</evidence>
<feature type="coiled-coil region" evidence="1">
    <location>
        <begin position="17"/>
        <end position="44"/>
    </location>
</feature>
<sequence length="97" mass="11004">MPKAKGKTRRQKFGSRIRHARDRAAAVRQKLAEMELAIRALEVDLEGRPQELVQKPYLVDYVRCMVENHGEDWKVSGSGRQEETLGPVGKAPGPFEF</sequence>
<evidence type="ECO:0000256" key="2">
    <source>
        <dbReference type="SAM" id="MobiDB-lite"/>
    </source>
</evidence>
<dbReference type="AlphaFoldDB" id="A0A8B7QZ00"/>
<feature type="region of interest" description="Disordered" evidence="2">
    <location>
        <begin position="72"/>
        <end position="97"/>
    </location>
</feature>
<keyword evidence="1" id="KW-0175">Coiled coil</keyword>
<dbReference type="KEGG" id="hai:109380180"/>
<dbReference type="Proteomes" id="UP000694851">
    <property type="component" value="Unplaced"/>
</dbReference>
<dbReference type="OrthoDB" id="285729at2759"/>
<accession>A0A8B7QZ00</accession>
<dbReference type="RefSeq" id="XP_019493033.1">
    <property type="nucleotide sequence ID" value="XM_019637488.1"/>
</dbReference>
<organism evidence="3 4">
    <name type="scientific">Hipposideros armiger</name>
    <name type="common">Great Himalayan leaf-nosed bat</name>
    <dbReference type="NCBI Taxonomy" id="186990"/>
    <lineage>
        <taxon>Eukaryota</taxon>
        <taxon>Metazoa</taxon>
        <taxon>Chordata</taxon>
        <taxon>Craniata</taxon>
        <taxon>Vertebrata</taxon>
        <taxon>Euteleostomi</taxon>
        <taxon>Mammalia</taxon>
        <taxon>Eutheria</taxon>
        <taxon>Laurasiatheria</taxon>
        <taxon>Chiroptera</taxon>
        <taxon>Yinpterochiroptera</taxon>
        <taxon>Rhinolophoidea</taxon>
        <taxon>Hipposideridae</taxon>
        <taxon>Hipposideros</taxon>
    </lineage>
</organism>
<evidence type="ECO:0000313" key="3">
    <source>
        <dbReference type="Proteomes" id="UP000694851"/>
    </source>
</evidence>
<protein>
    <submittedName>
        <fullName evidence="4">Nucleolar protein 16-like isoform X1</fullName>
    </submittedName>
</protein>